<dbReference type="InterPro" id="IPR051172">
    <property type="entry name" value="Chlamydia_OmcB"/>
</dbReference>
<comment type="caution">
    <text evidence="2">The sequence shown here is derived from an EMBL/GenBank/DDBJ whole genome shotgun (WGS) entry which is preliminary data.</text>
</comment>
<accession>A0A9Q1ZB07</accession>
<dbReference type="NCBIfam" id="TIGR01451">
    <property type="entry name" value="B_ant_repeat"/>
    <property type="match status" value="7"/>
</dbReference>
<dbReference type="InterPro" id="IPR001434">
    <property type="entry name" value="OmcB-like_DUF11"/>
</dbReference>
<feature type="domain" description="DUF11" evidence="1">
    <location>
        <begin position="752"/>
        <end position="847"/>
    </location>
</feature>
<feature type="domain" description="DUF11" evidence="1">
    <location>
        <begin position="481"/>
        <end position="580"/>
    </location>
</feature>
<feature type="domain" description="DUF11" evidence="1">
    <location>
        <begin position="1150"/>
        <end position="1249"/>
    </location>
</feature>
<evidence type="ECO:0000313" key="2">
    <source>
        <dbReference type="EMBL" id="KOA87691.1"/>
    </source>
</evidence>
<reference evidence="2 3" key="1">
    <citation type="submission" date="2015-07" db="EMBL/GenBank/DDBJ databases">
        <title>Draft genome sequences of 17 French Clostridium botulinum group III.</title>
        <authorList>
            <person name="Woudstra C."/>
            <person name="Le Marechal C."/>
            <person name="Souillard R."/>
            <person name="Bayon-Auboyer M.-H."/>
            <person name="Dessouter D."/>
            <person name="Fach P."/>
        </authorList>
    </citation>
    <scope>NUCLEOTIDE SEQUENCE [LARGE SCALE GENOMIC DNA]</scope>
    <source>
        <strain evidence="2 3">12LNRI-CD</strain>
    </source>
</reference>
<dbReference type="InterPro" id="IPR047589">
    <property type="entry name" value="DUF11_rpt"/>
</dbReference>
<evidence type="ECO:0000259" key="1">
    <source>
        <dbReference type="Pfam" id="PF01345"/>
    </source>
</evidence>
<dbReference type="PANTHER" id="PTHR34819:SF3">
    <property type="entry name" value="CELL SURFACE PROTEIN"/>
    <property type="match status" value="1"/>
</dbReference>
<gene>
    <name evidence="2" type="ORF">ADU74_07140</name>
</gene>
<dbReference type="RefSeq" id="WP_013725176.1">
    <property type="nucleotide sequence ID" value="NZ_LGVO01000030.1"/>
</dbReference>
<feature type="domain" description="DUF11" evidence="1">
    <location>
        <begin position="347"/>
        <end position="448"/>
    </location>
</feature>
<feature type="domain" description="DUF11" evidence="1">
    <location>
        <begin position="615"/>
        <end position="716"/>
    </location>
</feature>
<dbReference type="Proteomes" id="UP000037540">
    <property type="component" value="Unassembled WGS sequence"/>
</dbReference>
<evidence type="ECO:0000313" key="3">
    <source>
        <dbReference type="Proteomes" id="UP000037540"/>
    </source>
</evidence>
<organism evidence="2 3">
    <name type="scientific">Clostridium botulinum</name>
    <dbReference type="NCBI Taxonomy" id="1491"/>
    <lineage>
        <taxon>Bacteria</taxon>
        <taxon>Bacillati</taxon>
        <taxon>Bacillota</taxon>
        <taxon>Clostridia</taxon>
        <taxon>Eubacteriales</taxon>
        <taxon>Clostridiaceae</taxon>
        <taxon>Clostridium</taxon>
    </lineage>
</organism>
<protein>
    <recommendedName>
        <fullName evidence="1">DUF11 domain-containing protein</fullName>
    </recommendedName>
</protein>
<dbReference type="EMBL" id="LGVR01000036">
    <property type="protein sequence ID" value="KOA87691.1"/>
    <property type="molecule type" value="Genomic_DNA"/>
</dbReference>
<name>A0A9Q1ZB07_CLOBO</name>
<dbReference type="Gene3D" id="2.60.40.740">
    <property type="match status" value="3"/>
</dbReference>
<dbReference type="PANTHER" id="PTHR34819">
    <property type="entry name" value="LARGE CYSTEINE-RICH PERIPLASMIC PROTEIN OMCB"/>
    <property type="match status" value="1"/>
</dbReference>
<dbReference type="Pfam" id="PF01345">
    <property type="entry name" value="DUF11"/>
    <property type="match status" value="6"/>
</dbReference>
<sequence>MPNNLIFSKTINGGITFTGNSIGLSKKENSQNAGTANSIGALMASNLDYLQVPTYPPYTTLNYLVDSSTAILKIPKGCDVAFTALSWGGCCKVPGENRISPVSNNVRLRAVDPSFPTEYIFQDRTYFTDKTKDVVFYNCYAIVTNEIKKSMSAEYSVAEFPVTSEATDNSNNCGGWTLAVVYTSPYLPARSISIYTGLEEVTSSNPFSITTSFSQTPKSTTQIGRVLLSAMHASATLGNNKVLFGPNEYNLVPLSGPRNLTNHFFGSQINDDNENIDTSGTFGDRNQDILSGTNMIGGRQGWDITNVDASPGLTNFQTSGIFKFVTTNNNYLLNLFGLQIDIEVPQLSIDKTVLPLFASIGDVVEYTISIPNNTSTTFNNLVLTDTFSNEISYVSNSLTINGSSSSDSPVTGVTLGNLPPSRTILVKFKANVNSASSNNFNYLNYATLNYKVGTAPNIISASTKSNINKLYSSSIIIRPNITITANPDMVSLKDIVEYTININNTTTSTIENIILINYLPHEFSYVDNSLTINGISINSNLETGIDLGTINSWQTIIVKFKASANSKPNSGSQYTDSAILNYKFNTDDGLLPYSITTVNDIEYLVGGDIPEITNINKTASPIFASVGDIVEYTVSIPNNTSTTFKNLVLIYTLSKEISYVSNSLTINEVSSNDSPITGVTLGNIPPSKTILVKFKAKINSQASNNFYYVNSATVNYAVGTTPNIISATSKSNINKLYSSSIIIKPNMNINSNPTIVSLDDIVEYIININNDTTDTIKNVILTNSLPNEFSYILNSLSINNISVSSNPEDGIYIGSINSWQTITIKFKAKVNSKPTNTNLQYTDFANLSYKFNTDDGLLSYTITSTNTINYQSGSTIPEITDINKSVSPTFAYIGDIVEYTISIPNNTSTTFNNLVLIDDLSTEFSYVPNSLTINGTPSSSSPITGVKLGNLTPSQILLVKFKAKINSHSNNNFYYMNFASVNYEIGSPPNSISATSKSNINKLYSSSILVKPNINITANSTMVSINNIVECTITINNTTPNIISDAFLTNKLPTEFSYVLNSLTINDVLVNNTINNGITLDSINPWQTIIVKFKTQVNSEPNDINSQYTDSTTLSYRFNTSDGLLPYIITTSNTVNSLDVYVSPIVSKTAISSNSDPNVANIGDTINYTITIKNPSNKTIKNIILKDSLPNGLSIKSDSLTVNQKPISGYIETGIVLGDISSNGSIITNFVAEVSRFAYTNSAIVNYEFLSPNNTLLNSSVVATNNIYCDNTSNSYPPDLKPITFNNEKIIYKNTSITGAITSITFNNDNLKYRLFKSPKNGYAKIDMNGTWKYTPKVNFIGSDELSILIHAGDSSPSISKITILIKDFPNSFNELHCCKNNI</sequence>
<feature type="domain" description="DUF11" evidence="1">
    <location>
        <begin position="882"/>
        <end position="982"/>
    </location>
</feature>
<proteinExistence type="predicted"/>
<dbReference type="Pfam" id="PF17963">
    <property type="entry name" value="Big_9"/>
    <property type="match status" value="1"/>
</dbReference>
<dbReference type="OrthoDB" id="1937269at2"/>